<sequence length="461" mass="51859">MPNFLYVFELLRSWRLDADIELTRTSTPIITVLPVNLIETPAKESKSVLDNDKNVDSLKKKQDKVELENKKNIVPYDNDTKMESKKTEESRKKPFMGWMMNLFRSLVSAYGADSERQGMLPSDAEKGKDGGCSDTVCSIAASPYRILRAAESGNLDMFQKLYVQDPTRLSIRDPRGRTTAHQAAARNRINILHFITQQGGDLNAQDNAGNTPLHVAVESEALDAVDYLLALGVKSDILNEKKQAPVHLATELSKITVLGTMAKYRDKIDIQQGGEHGRTALHIAAIYDHDACARILQDMENYMEWKMMGVQKRMKKNVVPHIFSCQEDRKRTCPQPEQMTAVKRARHSIIQDNLCEASTSRSNLPKDLPTQQEIPPEVSHIEENLDMQRTVGVQVNLRKNFRSKYIQCNIHPITTCKGSSPIKNLTTNVALSPIKLPSVKRLSLSPLENSESTVSEFKTES</sequence>
<dbReference type="EMBL" id="OU892289">
    <property type="protein sequence ID" value="CAG9763416.1"/>
    <property type="molecule type" value="Genomic_DNA"/>
</dbReference>
<feature type="repeat" description="ANK" evidence="3">
    <location>
        <begin position="208"/>
        <end position="240"/>
    </location>
</feature>
<evidence type="ECO:0000256" key="2">
    <source>
        <dbReference type="ARBA" id="ARBA00023043"/>
    </source>
</evidence>
<keyword evidence="5" id="KW-1185">Reference proteome</keyword>
<evidence type="ECO:0000256" key="3">
    <source>
        <dbReference type="PROSITE-ProRule" id="PRU00023"/>
    </source>
</evidence>
<dbReference type="Proteomes" id="UP001152799">
    <property type="component" value="Chromosome 13"/>
</dbReference>
<feature type="repeat" description="ANK" evidence="3">
    <location>
        <begin position="175"/>
        <end position="207"/>
    </location>
</feature>
<dbReference type="InterPro" id="IPR002110">
    <property type="entry name" value="Ankyrin_rpt"/>
</dbReference>
<evidence type="ECO:0000313" key="5">
    <source>
        <dbReference type="Proteomes" id="UP001152799"/>
    </source>
</evidence>
<keyword evidence="1" id="KW-0677">Repeat</keyword>
<accession>A0A9N9MEU3</accession>
<dbReference type="Pfam" id="PF00023">
    <property type="entry name" value="Ank"/>
    <property type="match status" value="1"/>
</dbReference>
<dbReference type="Pfam" id="PF12796">
    <property type="entry name" value="Ank_2"/>
    <property type="match status" value="1"/>
</dbReference>
<dbReference type="PROSITE" id="PS50088">
    <property type="entry name" value="ANK_REPEAT"/>
    <property type="match status" value="2"/>
</dbReference>
<dbReference type="Gene3D" id="1.25.40.20">
    <property type="entry name" value="Ankyrin repeat-containing domain"/>
    <property type="match status" value="1"/>
</dbReference>
<evidence type="ECO:0000256" key="1">
    <source>
        <dbReference type="ARBA" id="ARBA00022737"/>
    </source>
</evidence>
<dbReference type="SMART" id="SM00248">
    <property type="entry name" value="ANK"/>
    <property type="match status" value="4"/>
</dbReference>
<dbReference type="PANTHER" id="PTHR24198">
    <property type="entry name" value="ANKYRIN REPEAT AND PROTEIN KINASE DOMAIN-CONTAINING PROTEIN"/>
    <property type="match status" value="1"/>
</dbReference>
<keyword evidence="2 3" id="KW-0040">ANK repeat</keyword>
<dbReference type="AlphaFoldDB" id="A0A9N9MEU3"/>
<dbReference type="PROSITE" id="PS50297">
    <property type="entry name" value="ANK_REP_REGION"/>
    <property type="match status" value="2"/>
</dbReference>
<proteinExistence type="predicted"/>
<name>A0A9N9MEU3_9CUCU</name>
<evidence type="ECO:0000313" key="4">
    <source>
        <dbReference type="EMBL" id="CAG9763416.1"/>
    </source>
</evidence>
<dbReference type="PANTHER" id="PTHR24198:SF165">
    <property type="entry name" value="ANKYRIN REPEAT-CONTAINING PROTEIN-RELATED"/>
    <property type="match status" value="1"/>
</dbReference>
<dbReference type="OrthoDB" id="1661883at2759"/>
<gene>
    <name evidence="4" type="ORF">CEUTPL_LOCUS4081</name>
</gene>
<reference evidence="4" key="1">
    <citation type="submission" date="2022-01" db="EMBL/GenBank/DDBJ databases">
        <authorList>
            <person name="King R."/>
        </authorList>
    </citation>
    <scope>NUCLEOTIDE SEQUENCE</scope>
</reference>
<protein>
    <submittedName>
        <fullName evidence="4">Uncharacterized protein</fullName>
    </submittedName>
</protein>
<dbReference type="SUPFAM" id="SSF48403">
    <property type="entry name" value="Ankyrin repeat"/>
    <property type="match status" value="1"/>
</dbReference>
<dbReference type="InterPro" id="IPR036770">
    <property type="entry name" value="Ankyrin_rpt-contain_sf"/>
</dbReference>
<organism evidence="4 5">
    <name type="scientific">Ceutorhynchus assimilis</name>
    <name type="common">cabbage seed weevil</name>
    <dbReference type="NCBI Taxonomy" id="467358"/>
    <lineage>
        <taxon>Eukaryota</taxon>
        <taxon>Metazoa</taxon>
        <taxon>Ecdysozoa</taxon>
        <taxon>Arthropoda</taxon>
        <taxon>Hexapoda</taxon>
        <taxon>Insecta</taxon>
        <taxon>Pterygota</taxon>
        <taxon>Neoptera</taxon>
        <taxon>Endopterygota</taxon>
        <taxon>Coleoptera</taxon>
        <taxon>Polyphaga</taxon>
        <taxon>Cucujiformia</taxon>
        <taxon>Curculionidae</taxon>
        <taxon>Ceutorhynchinae</taxon>
        <taxon>Ceutorhynchus</taxon>
    </lineage>
</organism>